<feature type="transmembrane region" description="Helical" evidence="2">
    <location>
        <begin position="41"/>
        <end position="59"/>
    </location>
</feature>
<dbReference type="SUPFAM" id="SSF52833">
    <property type="entry name" value="Thioredoxin-like"/>
    <property type="match status" value="1"/>
</dbReference>
<evidence type="ECO:0000259" key="3">
    <source>
        <dbReference type="Pfam" id="PF13462"/>
    </source>
</evidence>
<feature type="compositionally biased region" description="Basic and acidic residues" evidence="1">
    <location>
        <begin position="23"/>
        <end position="32"/>
    </location>
</feature>
<dbReference type="EMBL" id="LR134350">
    <property type="protein sequence ID" value="VEG29479.1"/>
    <property type="molecule type" value="Genomic_DNA"/>
</dbReference>
<organism evidence="4 5">
    <name type="scientific">Actinomyces howellii</name>
    <dbReference type="NCBI Taxonomy" id="52771"/>
    <lineage>
        <taxon>Bacteria</taxon>
        <taxon>Bacillati</taxon>
        <taxon>Actinomycetota</taxon>
        <taxon>Actinomycetes</taxon>
        <taxon>Actinomycetales</taxon>
        <taxon>Actinomycetaceae</taxon>
        <taxon>Actinomyces</taxon>
    </lineage>
</organism>
<gene>
    <name evidence="4" type="ORF">NCTC11636_02061</name>
</gene>
<name>A0A448HJ76_9ACTO</name>
<keyword evidence="5" id="KW-1185">Reference proteome</keyword>
<accession>A0A448HJ76</accession>
<sequence>MAPNSPRPTKAERRSAARARAQALREEQERRERRAKIARRSLLGAGVLGVGGVAAALILTDRNRSSGGGTIAQGKANTEGVPAPVLSDGSWTYGANMELDAVNSGGGVLDVYFDYSCHFCASFETLHAPEIEELVKAGTVTLVLHPCKVLSMDWTDLVMNSMGVVLDTEPDKALAFHNAVMGLFTTIYESQDTSMMTVENIVSTAQEAGVSSGTTDAFQAAVDANTYAAWTDLGTTTFRNAGFQGTPTVLYEGTQIELSTIGTSTGLTDYIKGLG</sequence>
<dbReference type="InterPro" id="IPR036249">
    <property type="entry name" value="Thioredoxin-like_sf"/>
</dbReference>
<dbReference type="Pfam" id="PF13462">
    <property type="entry name" value="Thioredoxin_4"/>
    <property type="match status" value="1"/>
</dbReference>
<keyword evidence="2" id="KW-1133">Transmembrane helix</keyword>
<evidence type="ECO:0000256" key="2">
    <source>
        <dbReference type="SAM" id="Phobius"/>
    </source>
</evidence>
<dbReference type="GO" id="GO:0016853">
    <property type="term" value="F:isomerase activity"/>
    <property type="evidence" value="ECO:0007669"/>
    <property type="project" value="UniProtKB-KW"/>
</dbReference>
<dbReference type="KEGG" id="ahw:NCTC11636_02061"/>
<evidence type="ECO:0000256" key="1">
    <source>
        <dbReference type="SAM" id="MobiDB-lite"/>
    </source>
</evidence>
<evidence type="ECO:0000313" key="4">
    <source>
        <dbReference type="EMBL" id="VEG29479.1"/>
    </source>
</evidence>
<feature type="region of interest" description="Disordered" evidence="1">
    <location>
        <begin position="1"/>
        <end position="32"/>
    </location>
</feature>
<evidence type="ECO:0000313" key="5">
    <source>
        <dbReference type="Proteomes" id="UP000266895"/>
    </source>
</evidence>
<dbReference type="AlphaFoldDB" id="A0A448HJ76"/>
<proteinExistence type="predicted"/>
<dbReference type="Proteomes" id="UP000266895">
    <property type="component" value="Chromosome"/>
</dbReference>
<dbReference type="Gene3D" id="3.40.30.10">
    <property type="entry name" value="Glutaredoxin"/>
    <property type="match status" value="1"/>
</dbReference>
<keyword evidence="2" id="KW-0812">Transmembrane</keyword>
<keyword evidence="4" id="KW-0413">Isomerase</keyword>
<keyword evidence="2" id="KW-0472">Membrane</keyword>
<protein>
    <submittedName>
        <fullName evidence="4">Protein-disulfide isomerase</fullName>
    </submittedName>
</protein>
<feature type="domain" description="Thioredoxin-like fold" evidence="3">
    <location>
        <begin position="109"/>
        <end position="258"/>
    </location>
</feature>
<dbReference type="RefSeq" id="WP_126383034.1">
    <property type="nucleotide sequence ID" value="NZ_LR134350.1"/>
</dbReference>
<dbReference type="OrthoDB" id="117402at2"/>
<reference evidence="4 5" key="1">
    <citation type="submission" date="2018-12" db="EMBL/GenBank/DDBJ databases">
        <authorList>
            <consortium name="Pathogen Informatics"/>
        </authorList>
    </citation>
    <scope>NUCLEOTIDE SEQUENCE [LARGE SCALE GENOMIC DNA]</scope>
    <source>
        <strain evidence="4 5">NCTC11636</strain>
    </source>
</reference>
<dbReference type="InterPro" id="IPR012336">
    <property type="entry name" value="Thioredoxin-like_fold"/>
</dbReference>